<comment type="caution">
    <text evidence="7">The sequence shown here is derived from an EMBL/GenBank/DDBJ whole genome shotgun (WGS) entry which is preliminary data.</text>
</comment>
<dbReference type="EMBL" id="JARKIE010000073">
    <property type="protein sequence ID" value="KAJ7689288.1"/>
    <property type="molecule type" value="Genomic_DNA"/>
</dbReference>
<dbReference type="PANTHER" id="PTHR35201:SF4">
    <property type="entry name" value="BETA-PINACENE SYNTHASE-RELATED"/>
    <property type="match status" value="1"/>
</dbReference>
<reference evidence="7" key="1">
    <citation type="submission" date="2023-03" db="EMBL/GenBank/DDBJ databases">
        <title>Massive genome expansion in bonnet fungi (Mycena s.s.) driven by repeated elements and novel gene families across ecological guilds.</title>
        <authorList>
            <consortium name="Lawrence Berkeley National Laboratory"/>
            <person name="Harder C.B."/>
            <person name="Miyauchi S."/>
            <person name="Viragh M."/>
            <person name="Kuo A."/>
            <person name="Thoen E."/>
            <person name="Andreopoulos B."/>
            <person name="Lu D."/>
            <person name="Skrede I."/>
            <person name="Drula E."/>
            <person name="Henrissat B."/>
            <person name="Morin E."/>
            <person name="Kohler A."/>
            <person name="Barry K."/>
            <person name="LaButti K."/>
            <person name="Morin E."/>
            <person name="Salamov A."/>
            <person name="Lipzen A."/>
            <person name="Mereny Z."/>
            <person name="Hegedus B."/>
            <person name="Baldrian P."/>
            <person name="Stursova M."/>
            <person name="Weitz H."/>
            <person name="Taylor A."/>
            <person name="Grigoriev I.V."/>
            <person name="Nagy L.G."/>
            <person name="Martin F."/>
            <person name="Kauserud H."/>
        </authorList>
    </citation>
    <scope>NUCLEOTIDE SEQUENCE</scope>
    <source>
        <strain evidence="7">CBHHK067</strain>
    </source>
</reference>
<dbReference type="EC" id="4.2.3.-" evidence="6"/>
<dbReference type="GO" id="GO:0046872">
    <property type="term" value="F:metal ion binding"/>
    <property type="evidence" value="ECO:0007669"/>
    <property type="project" value="UniProtKB-KW"/>
</dbReference>
<dbReference type="InterPro" id="IPR008949">
    <property type="entry name" value="Isoprenoid_synthase_dom_sf"/>
</dbReference>
<dbReference type="SUPFAM" id="SSF48576">
    <property type="entry name" value="Terpenoid synthases"/>
    <property type="match status" value="1"/>
</dbReference>
<dbReference type="PANTHER" id="PTHR35201">
    <property type="entry name" value="TERPENE SYNTHASE"/>
    <property type="match status" value="1"/>
</dbReference>
<keyword evidence="8" id="KW-1185">Reference proteome</keyword>
<protein>
    <recommendedName>
        <fullName evidence="6">Terpene synthase</fullName>
        <ecNumber evidence="6">4.2.3.-</ecNumber>
    </recommendedName>
</protein>
<dbReference type="Proteomes" id="UP001221757">
    <property type="component" value="Unassembled WGS sequence"/>
</dbReference>
<evidence type="ECO:0000256" key="6">
    <source>
        <dbReference type="RuleBase" id="RU366034"/>
    </source>
</evidence>
<sequence length="356" mass="40681">MHLQDLRTRSFQLPKLRHALSPFEMKCNPFHKAAETHACAKFDSYNLYTDEKLEKYLSHDIAQLGAWVYPETPTQVHLEECIALMFWLLAYDDMADESGHKKSVEGIQCGGDLSLQVLADPHGPVPKFKFARMLQDIVRTLNTTGKAGCCTRFTKAFETYLQATVRQTTHRADAHTPSVEDFIKLRRGAGGVRLTYAMELDIPDEIHDDAKIQSIVDAAVDIICWTNDICSFNKEQSHGDSQNLVYCAFVERNCSLQEAVDFVADMVFTRVDQFLLSREEVARSFDLPDVAKFLEGLEYGISGYLHWSYNTERYFSTPVSDEQVIRLYQRKEDPDPLSVEHVEHFSESTAVEHVEH</sequence>
<gene>
    <name evidence="7" type="ORF">B0H17DRAFT_1202411</name>
</gene>
<evidence type="ECO:0000256" key="1">
    <source>
        <dbReference type="ARBA" id="ARBA00001946"/>
    </source>
</evidence>
<keyword evidence="4 6" id="KW-0460">Magnesium</keyword>
<name>A0AAD7DE84_MYCRO</name>
<evidence type="ECO:0000256" key="3">
    <source>
        <dbReference type="ARBA" id="ARBA00022723"/>
    </source>
</evidence>
<dbReference type="Gene3D" id="1.10.600.10">
    <property type="entry name" value="Farnesyl Diphosphate Synthase"/>
    <property type="match status" value="1"/>
</dbReference>
<evidence type="ECO:0000313" key="8">
    <source>
        <dbReference type="Proteomes" id="UP001221757"/>
    </source>
</evidence>
<proteinExistence type="inferred from homology"/>
<organism evidence="7 8">
    <name type="scientific">Mycena rosella</name>
    <name type="common">Pink bonnet</name>
    <name type="synonym">Agaricus rosellus</name>
    <dbReference type="NCBI Taxonomy" id="1033263"/>
    <lineage>
        <taxon>Eukaryota</taxon>
        <taxon>Fungi</taxon>
        <taxon>Dikarya</taxon>
        <taxon>Basidiomycota</taxon>
        <taxon>Agaricomycotina</taxon>
        <taxon>Agaricomycetes</taxon>
        <taxon>Agaricomycetidae</taxon>
        <taxon>Agaricales</taxon>
        <taxon>Marasmiineae</taxon>
        <taxon>Mycenaceae</taxon>
        <taxon>Mycena</taxon>
    </lineage>
</organism>
<evidence type="ECO:0000256" key="5">
    <source>
        <dbReference type="ARBA" id="ARBA00023239"/>
    </source>
</evidence>
<dbReference type="InterPro" id="IPR034686">
    <property type="entry name" value="Terpene_cyclase-like_2"/>
</dbReference>
<comment type="similarity">
    <text evidence="2 6">Belongs to the terpene synthase family.</text>
</comment>
<dbReference type="SFLD" id="SFLDS00005">
    <property type="entry name" value="Isoprenoid_Synthase_Type_I"/>
    <property type="match status" value="1"/>
</dbReference>
<keyword evidence="5 6" id="KW-0456">Lyase</keyword>
<comment type="cofactor">
    <cofactor evidence="1 6">
        <name>Mg(2+)</name>
        <dbReference type="ChEBI" id="CHEBI:18420"/>
    </cofactor>
</comment>
<dbReference type="SFLD" id="SFLDG01020">
    <property type="entry name" value="Terpene_Cyclase_Like_2"/>
    <property type="match status" value="1"/>
</dbReference>
<evidence type="ECO:0000313" key="7">
    <source>
        <dbReference type="EMBL" id="KAJ7689288.1"/>
    </source>
</evidence>
<dbReference type="Pfam" id="PF19086">
    <property type="entry name" value="Terpene_syn_C_2"/>
    <property type="match status" value="1"/>
</dbReference>
<accession>A0AAD7DE84</accession>
<keyword evidence="3 6" id="KW-0479">Metal-binding</keyword>
<dbReference type="GO" id="GO:0010333">
    <property type="term" value="F:terpene synthase activity"/>
    <property type="evidence" value="ECO:0007669"/>
    <property type="project" value="InterPro"/>
</dbReference>
<dbReference type="AlphaFoldDB" id="A0AAD7DE84"/>
<evidence type="ECO:0000256" key="4">
    <source>
        <dbReference type="ARBA" id="ARBA00022842"/>
    </source>
</evidence>
<dbReference type="GO" id="GO:0008299">
    <property type="term" value="P:isoprenoid biosynthetic process"/>
    <property type="evidence" value="ECO:0007669"/>
    <property type="project" value="UniProtKB-ARBA"/>
</dbReference>
<evidence type="ECO:0000256" key="2">
    <source>
        <dbReference type="ARBA" id="ARBA00006333"/>
    </source>
</evidence>